<dbReference type="Gene3D" id="3.40.50.300">
    <property type="entry name" value="P-loop containing nucleotide triphosphate hydrolases"/>
    <property type="match status" value="1"/>
</dbReference>
<organism evidence="4 5">
    <name type="scientific">Amanita muscaria (strain Koide BX008)</name>
    <dbReference type="NCBI Taxonomy" id="946122"/>
    <lineage>
        <taxon>Eukaryota</taxon>
        <taxon>Fungi</taxon>
        <taxon>Dikarya</taxon>
        <taxon>Basidiomycota</taxon>
        <taxon>Agaricomycotina</taxon>
        <taxon>Agaricomycetes</taxon>
        <taxon>Agaricomycetidae</taxon>
        <taxon>Agaricales</taxon>
        <taxon>Pluteineae</taxon>
        <taxon>Amanitaceae</taxon>
        <taxon>Amanita</taxon>
    </lineage>
</organism>
<evidence type="ECO:0000259" key="3">
    <source>
        <dbReference type="Pfam" id="PF24883"/>
    </source>
</evidence>
<keyword evidence="1" id="KW-0677">Repeat</keyword>
<dbReference type="PANTHER" id="PTHR10039:SF14">
    <property type="entry name" value="NACHT DOMAIN-CONTAINING PROTEIN"/>
    <property type="match status" value="1"/>
</dbReference>
<dbReference type="HOGENOM" id="CLU_000288_6_18_1"/>
<dbReference type="AlphaFoldDB" id="A0A0C2WUT9"/>
<dbReference type="SUPFAM" id="SSF52540">
    <property type="entry name" value="P-loop containing nucleoside triphosphate hydrolases"/>
    <property type="match status" value="1"/>
</dbReference>
<dbReference type="InterPro" id="IPR027417">
    <property type="entry name" value="P-loop_NTPase"/>
</dbReference>
<dbReference type="Proteomes" id="UP000054549">
    <property type="component" value="Unassembled WGS sequence"/>
</dbReference>
<dbReference type="InterPro" id="IPR056884">
    <property type="entry name" value="NPHP3-like_N"/>
</dbReference>
<evidence type="ECO:0000256" key="2">
    <source>
        <dbReference type="SAM" id="MobiDB-lite"/>
    </source>
</evidence>
<proteinExistence type="predicted"/>
<evidence type="ECO:0000313" key="4">
    <source>
        <dbReference type="EMBL" id="KIL60551.1"/>
    </source>
</evidence>
<accession>A0A0C2WUT9</accession>
<feature type="region of interest" description="Disordered" evidence="2">
    <location>
        <begin position="58"/>
        <end position="77"/>
    </location>
</feature>
<dbReference type="OrthoDB" id="2683869at2759"/>
<name>A0A0C2WUT9_AMAMK</name>
<dbReference type="EMBL" id="KN818297">
    <property type="protein sequence ID" value="KIL60551.1"/>
    <property type="molecule type" value="Genomic_DNA"/>
</dbReference>
<evidence type="ECO:0000313" key="5">
    <source>
        <dbReference type="Proteomes" id="UP000054549"/>
    </source>
</evidence>
<sequence length="521" mass="57872">MPSSACGVSPKHNNDLNARGGSNNAVSSGNTNQINVTQAKGEDVGLDRSLGGYRNVSEDVVHSSSHSPPECHPNTRTTVRNEIRQWTDESVSEKSPLLWVYGPPGAGKSVIVKTIAASHDHIVALFDFSTSPDRSATTLVATLARQLAQKIPETKPHITTSLKNNGSLMMSIEEQFDHLIIQSLKKCRTRLRSRPVMVIDGIEDCVDENILARFLRMLVRAGEGGSIIPVRFIICSRPELRIRAILGRAHHVDPTANGRERLPSLRSARNLMRFIRPTNYEANLRTPRQPSQGFTRSLQDVWELYRPIWLGVDKHALSPSDTCHELADVLDRICHHPVISTIQIGFSEECNQDIARYLTDTFNAIPRSGDGTIPWFTTSDISDLVRASRGQFLYASVIVKLLAEPHSDPRDVFEMARRHGGSLPTLDLNELYKAILKRAQDTIRNEPHRGGPDYETELGFLMDSLAILVFLAGNVYFFTVPKSFLVMESLLGLESGQLTKKLAGSAPENITYPIQLHCDGF</sequence>
<feature type="domain" description="Nephrocystin 3-like N-terminal" evidence="3">
    <location>
        <begin position="81"/>
        <end position="237"/>
    </location>
</feature>
<keyword evidence="5" id="KW-1185">Reference proteome</keyword>
<dbReference type="PANTHER" id="PTHR10039">
    <property type="entry name" value="AMELOGENIN"/>
    <property type="match status" value="1"/>
</dbReference>
<gene>
    <name evidence="4" type="ORF">M378DRAFT_916548</name>
</gene>
<evidence type="ECO:0000256" key="1">
    <source>
        <dbReference type="ARBA" id="ARBA00022737"/>
    </source>
</evidence>
<feature type="compositionally biased region" description="Polar residues" evidence="2">
    <location>
        <begin position="20"/>
        <end position="38"/>
    </location>
</feature>
<protein>
    <recommendedName>
        <fullName evidence="3">Nephrocystin 3-like N-terminal domain-containing protein</fullName>
    </recommendedName>
</protein>
<reference evidence="4 5" key="1">
    <citation type="submission" date="2014-04" db="EMBL/GenBank/DDBJ databases">
        <title>Evolutionary Origins and Diversification of the Mycorrhizal Mutualists.</title>
        <authorList>
            <consortium name="DOE Joint Genome Institute"/>
            <consortium name="Mycorrhizal Genomics Consortium"/>
            <person name="Kohler A."/>
            <person name="Kuo A."/>
            <person name="Nagy L.G."/>
            <person name="Floudas D."/>
            <person name="Copeland A."/>
            <person name="Barry K.W."/>
            <person name="Cichocki N."/>
            <person name="Veneault-Fourrey C."/>
            <person name="LaButti K."/>
            <person name="Lindquist E.A."/>
            <person name="Lipzen A."/>
            <person name="Lundell T."/>
            <person name="Morin E."/>
            <person name="Murat C."/>
            <person name="Riley R."/>
            <person name="Ohm R."/>
            <person name="Sun H."/>
            <person name="Tunlid A."/>
            <person name="Henrissat B."/>
            <person name="Grigoriev I.V."/>
            <person name="Hibbett D.S."/>
            <person name="Martin F."/>
        </authorList>
    </citation>
    <scope>NUCLEOTIDE SEQUENCE [LARGE SCALE GENOMIC DNA]</scope>
    <source>
        <strain evidence="4 5">Koide BX008</strain>
    </source>
</reference>
<dbReference type="InParanoid" id="A0A0C2WUT9"/>
<dbReference type="Pfam" id="PF24883">
    <property type="entry name" value="NPHP3_N"/>
    <property type="match status" value="1"/>
</dbReference>
<feature type="region of interest" description="Disordered" evidence="2">
    <location>
        <begin position="1"/>
        <end position="50"/>
    </location>
</feature>